<evidence type="ECO:0000256" key="10">
    <source>
        <dbReference type="SAM" id="MobiDB-lite"/>
    </source>
</evidence>
<feature type="modified residue" description="N5-methylglutamine" evidence="7">
    <location>
        <position position="232"/>
    </location>
</feature>
<gene>
    <name evidence="7 12" type="primary">prfA</name>
    <name evidence="12" type="ORF">DESAM_22701</name>
</gene>
<reference evidence="12 13" key="1">
    <citation type="submission" date="2012-10" db="EMBL/GenBank/DDBJ databases">
        <authorList>
            <person name="Genoscope - CEA"/>
        </authorList>
    </citation>
    <scope>NUCLEOTIDE SEQUENCE [LARGE SCALE GENOMIC DNA]</scope>
    <source>
        <strain evidence="13">AM13 / DSM 14728</strain>
    </source>
</reference>
<keyword evidence="6 7" id="KW-0648">Protein biosynthesis</keyword>
<dbReference type="Pfam" id="PF03462">
    <property type="entry name" value="PCRF"/>
    <property type="match status" value="1"/>
</dbReference>
<sequence>MFAKLEEIERSFMDLEQELADPEVYNNQERYKKVTIAHSELGEVVNAFREYKQLASDLEDNKEMAKDSDPEIREMAEMEIAEIKERLPRLEDELKFLLLPKDPMDGKNIILEIRAGTGGEEAALFGADLFRMYSRYAEQNGWKVEVLSSNPTGTGGFKEIIAAVSGSRIYSRMKYESGTHRVQRVPATETQGRIHTSAATVAIMPEAEEIDVQVRNEDLRVDVFRASGPGGQSVNTTDSAIRITHIPTGLVVICQDEKSQHKNKAKAMKVLCSRLLQQEQDKQHEEMAEQRRAQVGSGDRSERIRTYNFPQGRVTDHRINLTLYKLDSVIEGDMGELVDALVSHYQSEALKKQAED</sequence>
<feature type="coiled-coil region" evidence="9">
    <location>
        <begin position="48"/>
        <end position="93"/>
    </location>
</feature>
<evidence type="ECO:0000256" key="5">
    <source>
        <dbReference type="ARBA" id="ARBA00022490"/>
    </source>
</evidence>
<dbReference type="GO" id="GO:0005829">
    <property type="term" value="C:cytosol"/>
    <property type="evidence" value="ECO:0007669"/>
    <property type="project" value="UniProtKB-ARBA"/>
</dbReference>
<dbReference type="FunFam" id="3.30.70.1660:FF:000004">
    <property type="entry name" value="Peptide chain release factor 1"/>
    <property type="match status" value="1"/>
</dbReference>
<dbReference type="SMART" id="SM00937">
    <property type="entry name" value="PCRF"/>
    <property type="match status" value="1"/>
</dbReference>
<evidence type="ECO:0000256" key="1">
    <source>
        <dbReference type="ARBA" id="ARBA00002986"/>
    </source>
</evidence>
<evidence type="ECO:0000256" key="3">
    <source>
        <dbReference type="ARBA" id="ARBA00010835"/>
    </source>
</evidence>
<name>L0RDW2_9BACT</name>
<dbReference type="FunFam" id="3.30.160.20:FF:000004">
    <property type="entry name" value="Peptide chain release factor 1"/>
    <property type="match status" value="1"/>
</dbReference>
<feature type="compositionally biased region" description="Basic and acidic residues" evidence="10">
    <location>
        <begin position="282"/>
        <end position="292"/>
    </location>
</feature>
<evidence type="ECO:0000256" key="9">
    <source>
        <dbReference type="SAM" id="Coils"/>
    </source>
</evidence>
<evidence type="ECO:0000256" key="7">
    <source>
        <dbReference type="HAMAP-Rule" id="MF_00093"/>
    </source>
</evidence>
<dbReference type="Proteomes" id="UP000010808">
    <property type="component" value="Chromosome"/>
</dbReference>
<dbReference type="Gene3D" id="3.30.70.1660">
    <property type="match status" value="2"/>
</dbReference>
<comment type="PTM">
    <text evidence="7">Methylated by PrmC. Methylation increases the termination efficiency of RF1.</text>
</comment>
<comment type="similarity">
    <text evidence="3 7">Belongs to the prokaryotic/mitochondrial release factor family.</text>
</comment>
<dbReference type="NCBIfam" id="TIGR00019">
    <property type="entry name" value="prfA"/>
    <property type="match status" value="1"/>
</dbReference>
<comment type="function">
    <text evidence="1 7">Peptide chain release factor 1 directs the termination of translation in response to the peptide chain termination codons UAG and UAA.</text>
</comment>
<evidence type="ECO:0000313" key="13">
    <source>
        <dbReference type="Proteomes" id="UP000010808"/>
    </source>
</evidence>
<dbReference type="HAMAP" id="MF_00093">
    <property type="entry name" value="Rel_fac_1"/>
    <property type="match status" value="1"/>
</dbReference>
<dbReference type="Gene3D" id="6.10.140.1950">
    <property type="match status" value="1"/>
</dbReference>
<comment type="subcellular location">
    <subcellularLocation>
        <location evidence="2 7">Cytoplasm</location>
    </subcellularLocation>
</comment>
<dbReference type="HOGENOM" id="CLU_036856_0_1_7"/>
<dbReference type="Pfam" id="PF00472">
    <property type="entry name" value="RF-1"/>
    <property type="match status" value="1"/>
</dbReference>
<dbReference type="AlphaFoldDB" id="L0RDW2"/>
<dbReference type="PROSITE" id="PS00745">
    <property type="entry name" value="RF_PROK_I"/>
    <property type="match status" value="1"/>
</dbReference>
<dbReference type="InterPro" id="IPR045853">
    <property type="entry name" value="Pep_chain_release_fac_I_sf"/>
</dbReference>
<evidence type="ECO:0000259" key="11">
    <source>
        <dbReference type="PROSITE" id="PS00745"/>
    </source>
</evidence>
<dbReference type="InterPro" id="IPR005139">
    <property type="entry name" value="PCRF"/>
</dbReference>
<dbReference type="RefSeq" id="WP_015337566.1">
    <property type="nucleotide sequence ID" value="NC_020055.1"/>
</dbReference>
<dbReference type="Gene3D" id="3.30.160.20">
    <property type="match status" value="1"/>
</dbReference>
<evidence type="ECO:0000256" key="6">
    <source>
        <dbReference type="ARBA" id="ARBA00022917"/>
    </source>
</evidence>
<dbReference type="PANTHER" id="PTHR43804:SF7">
    <property type="entry name" value="LD18447P"/>
    <property type="match status" value="1"/>
</dbReference>
<dbReference type="PATRIC" id="fig|1121451.3.peg.2911"/>
<evidence type="ECO:0000256" key="4">
    <source>
        <dbReference type="ARBA" id="ARBA00022481"/>
    </source>
</evidence>
<evidence type="ECO:0000256" key="2">
    <source>
        <dbReference type="ARBA" id="ARBA00004496"/>
    </source>
</evidence>
<protein>
    <recommendedName>
        <fullName evidence="7 8">Peptide chain release factor 1</fullName>
        <shortName evidence="7">RF-1</shortName>
    </recommendedName>
</protein>
<proteinExistence type="inferred from homology"/>
<evidence type="ECO:0000256" key="8">
    <source>
        <dbReference type="NCBIfam" id="TIGR00019"/>
    </source>
</evidence>
<dbReference type="EMBL" id="FO203522">
    <property type="protein sequence ID" value="CCO24968.1"/>
    <property type="molecule type" value="Genomic_DNA"/>
</dbReference>
<dbReference type="KEGG" id="dhy:DESAM_22701"/>
<dbReference type="FunFam" id="3.30.70.1660:FF:000002">
    <property type="entry name" value="Peptide chain release factor 1"/>
    <property type="match status" value="1"/>
</dbReference>
<dbReference type="OrthoDB" id="9806673at2"/>
<dbReference type="InterPro" id="IPR050057">
    <property type="entry name" value="Prokaryotic/Mito_RF"/>
</dbReference>
<accession>L0RDW2</accession>
<dbReference type="STRING" id="1121451.DESAM_22701"/>
<dbReference type="PANTHER" id="PTHR43804">
    <property type="entry name" value="LD18447P"/>
    <property type="match status" value="1"/>
</dbReference>
<keyword evidence="9" id="KW-0175">Coiled coil</keyword>
<organism evidence="12 13">
    <name type="scientific">Maridesulfovibrio hydrothermalis AM13 = DSM 14728</name>
    <dbReference type="NCBI Taxonomy" id="1121451"/>
    <lineage>
        <taxon>Bacteria</taxon>
        <taxon>Pseudomonadati</taxon>
        <taxon>Thermodesulfobacteriota</taxon>
        <taxon>Desulfovibrionia</taxon>
        <taxon>Desulfovibrionales</taxon>
        <taxon>Desulfovibrionaceae</taxon>
        <taxon>Maridesulfovibrio</taxon>
    </lineage>
</organism>
<keyword evidence="5 7" id="KW-0963">Cytoplasm</keyword>
<dbReference type="SUPFAM" id="SSF75620">
    <property type="entry name" value="Release factor"/>
    <property type="match status" value="1"/>
</dbReference>
<feature type="domain" description="Prokaryotic-type class I peptide chain release factors" evidence="11">
    <location>
        <begin position="225"/>
        <end position="241"/>
    </location>
</feature>
<dbReference type="InterPro" id="IPR004373">
    <property type="entry name" value="RF-1"/>
</dbReference>
<dbReference type="GO" id="GO:0016149">
    <property type="term" value="F:translation release factor activity, codon specific"/>
    <property type="evidence" value="ECO:0007669"/>
    <property type="project" value="UniProtKB-UniRule"/>
</dbReference>
<dbReference type="eggNOG" id="COG0216">
    <property type="taxonomic scope" value="Bacteria"/>
</dbReference>
<keyword evidence="4 7" id="KW-0488">Methylation</keyword>
<dbReference type="NCBIfam" id="NF001859">
    <property type="entry name" value="PRK00591.1"/>
    <property type="match status" value="1"/>
</dbReference>
<feature type="region of interest" description="Disordered" evidence="10">
    <location>
        <begin position="282"/>
        <end position="303"/>
    </location>
</feature>
<dbReference type="InterPro" id="IPR000352">
    <property type="entry name" value="Pep_chain_release_fac_I"/>
</dbReference>
<keyword evidence="13" id="KW-1185">Reference proteome</keyword>
<evidence type="ECO:0000313" key="12">
    <source>
        <dbReference type="EMBL" id="CCO24968.1"/>
    </source>
</evidence>